<accession>E1X366</accession>
<dbReference type="OrthoDB" id="8593648at2"/>
<protein>
    <submittedName>
        <fullName evidence="2">Acetyltransferase</fullName>
    </submittedName>
</protein>
<dbReference type="Proteomes" id="UP000008963">
    <property type="component" value="Chromosome"/>
</dbReference>
<dbReference type="EMBL" id="FQ312005">
    <property type="protein sequence ID" value="CBW26896.1"/>
    <property type="molecule type" value="Genomic_DNA"/>
</dbReference>
<name>E1X366_HALMS</name>
<dbReference type="RefSeq" id="WP_014244674.1">
    <property type="nucleotide sequence ID" value="NC_016620.1"/>
</dbReference>
<dbReference type="eggNOG" id="COG0456">
    <property type="taxonomic scope" value="Bacteria"/>
</dbReference>
<dbReference type="Gene3D" id="3.40.630.30">
    <property type="match status" value="1"/>
</dbReference>
<dbReference type="InterPro" id="IPR000182">
    <property type="entry name" value="GNAT_dom"/>
</dbReference>
<dbReference type="AlphaFoldDB" id="E1X366"/>
<keyword evidence="3" id="KW-1185">Reference proteome</keyword>
<feature type="domain" description="N-acetyltransferase" evidence="1">
    <location>
        <begin position="1"/>
        <end position="177"/>
    </location>
</feature>
<dbReference type="Pfam" id="PF00583">
    <property type="entry name" value="Acetyltransf_1"/>
    <property type="match status" value="1"/>
</dbReference>
<sequence length="178" mass="20493">MEIVSYASLSNDIQKEYLNQIKEIFFACSSIKTFKDSDHRESFFQKWCGDYLEYSSREFFLCLIDKRVAGYLSGHLNSKEALSKFIIPGPETFEDCFERFPAHFHINCSPNHQGKGIGRKLVEHYLSELNNSGVDGVHLITSTDANNLGFYRALGFEHEVSRPFKKHELLLMGREIIA</sequence>
<evidence type="ECO:0000259" key="1">
    <source>
        <dbReference type="PROSITE" id="PS51186"/>
    </source>
</evidence>
<evidence type="ECO:0000313" key="2">
    <source>
        <dbReference type="EMBL" id="CBW26896.1"/>
    </source>
</evidence>
<dbReference type="STRING" id="862908.BMS_2085"/>
<gene>
    <name evidence="2" type="ordered locus">BMS_2085</name>
</gene>
<dbReference type="KEGG" id="bmx:BMS_2085"/>
<dbReference type="PROSITE" id="PS51186">
    <property type="entry name" value="GNAT"/>
    <property type="match status" value="1"/>
</dbReference>
<dbReference type="SUPFAM" id="SSF55729">
    <property type="entry name" value="Acyl-CoA N-acyltransferases (Nat)"/>
    <property type="match status" value="1"/>
</dbReference>
<dbReference type="GO" id="GO:0016747">
    <property type="term" value="F:acyltransferase activity, transferring groups other than amino-acyl groups"/>
    <property type="evidence" value="ECO:0007669"/>
    <property type="project" value="InterPro"/>
</dbReference>
<evidence type="ECO:0000313" key="3">
    <source>
        <dbReference type="Proteomes" id="UP000008963"/>
    </source>
</evidence>
<dbReference type="InterPro" id="IPR016181">
    <property type="entry name" value="Acyl_CoA_acyltransferase"/>
</dbReference>
<proteinExistence type="predicted"/>
<dbReference type="HOGENOM" id="CLU_132479_0_0_7"/>
<reference evidence="3" key="1">
    <citation type="journal article" date="2013" name="ISME J.">
        <title>A small predatory core genome in the divergent marine Bacteriovorax marinus SJ and the terrestrial Bdellovibrio bacteriovorus.</title>
        <authorList>
            <person name="Crossman L.C."/>
            <person name="Chen H."/>
            <person name="Cerdeno-Tarraga A.M."/>
            <person name="Brooks K."/>
            <person name="Quail M.A."/>
            <person name="Pineiro S.A."/>
            <person name="Hobley L."/>
            <person name="Sockett R.E."/>
            <person name="Bentley S.D."/>
            <person name="Parkhill J."/>
            <person name="Williams H.N."/>
            <person name="Stine O.C."/>
        </authorList>
    </citation>
    <scope>NUCLEOTIDE SEQUENCE [LARGE SCALE GENOMIC DNA]</scope>
    <source>
        <strain evidence="3">ATCC BAA-682 / DSM 15412 / SJ</strain>
    </source>
</reference>
<organism evidence="2 3">
    <name type="scientific">Halobacteriovorax marinus (strain ATCC BAA-682 / DSM 15412 / SJ)</name>
    <name type="common">Bacteriovorax marinus</name>
    <dbReference type="NCBI Taxonomy" id="862908"/>
    <lineage>
        <taxon>Bacteria</taxon>
        <taxon>Pseudomonadati</taxon>
        <taxon>Bdellovibrionota</taxon>
        <taxon>Bacteriovoracia</taxon>
        <taxon>Bacteriovoracales</taxon>
        <taxon>Halobacteriovoraceae</taxon>
        <taxon>Halobacteriovorax</taxon>
    </lineage>
</organism>
<dbReference type="PATRIC" id="fig|862908.3.peg.1983"/>
<dbReference type="CDD" id="cd04301">
    <property type="entry name" value="NAT_SF"/>
    <property type="match status" value="1"/>
</dbReference>